<evidence type="ECO:0000313" key="1">
    <source>
        <dbReference type="EMBL" id="GEZ52498.1"/>
    </source>
</evidence>
<feature type="non-terminal residue" evidence="1">
    <location>
        <position position="1"/>
    </location>
</feature>
<dbReference type="AlphaFoldDB" id="A0A699IGV9"/>
<dbReference type="EMBL" id="BKCJ010289568">
    <property type="protein sequence ID" value="GEZ52498.1"/>
    <property type="molecule type" value="Genomic_DNA"/>
</dbReference>
<name>A0A699IGV9_TANCI</name>
<organism evidence="1">
    <name type="scientific">Tanacetum cinerariifolium</name>
    <name type="common">Dalmatian daisy</name>
    <name type="synonym">Chrysanthemum cinerariifolium</name>
    <dbReference type="NCBI Taxonomy" id="118510"/>
    <lineage>
        <taxon>Eukaryota</taxon>
        <taxon>Viridiplantae</taxon>
        <taxon>Streptophyta</taxon>
        <taxon>Embryophyta</taxon>
        <taxon>Tracheophyta</taxon>
        <taxon>Spermatophyta</taxon>
        <taxon>Magnoliopsida</taxon>
        <taxon>eudicotyledons</taxon>
        <taxon>Gunneridae</taxon>
        <taxon>Pentapetalae</taxon>
        <taxon>asterids</taxon>
        <taxon>campanulids</taxon>
        <taxon>Asterales</taxon>
        <taxon>Asteraceae</taxon>
        <taxon>Asteroideae</taxon>
        <taxon>Anthemideae</taxon>
        <taxon>Anthemidinae</taxon>
        <taxon>Tanacetum</taxon>
    </lineage>
</organism>
<reference evidence="1" key="1">
    <citation type="journal article" date="2019" name="Sci. Rep.">
        <title>Draft genome of Tanacetum cinerariifolium, the natural source of mosquito coil.</title>
        <authorList>
            <person name="Yamashiro T."/>
            <person name="Shiraishi A."/>
            <person name="Satake H."/>
            <person name="Nakayama K."/>
        </authorList>
    </citation>
    <scope>NUCLEOTIDE SEQUENCE</scope>
</reference>
<protein>
    <submittedName>
        <fullName evidence="1">Uncharacterized protein</fullName>
    </submittedName>
</protein>
<sequence>IIEKRVKVNQKARNLELKQRTYEEYCYDILYVISIKEDTAYPCPRIYSVSMKNVLYVKIDDPDIIMEEYVQLETERTLRNGNVYNWETTTYDKI</sequence>
<accession>A0A699IGV9</accession>
<gene>
    <name evidence="1" type="ORF">Tci_524471</name>
</gene>
<proteinExistence type="predicted"/>
<comment type="caution">
    <text evidence="1">The sequence shown here is derived from an EMBL/GenBank/DDBJ whole genome shotgun (WGS) entry which is preliminary data.</text>
</comment>